<sequence length="153" mass="15537">MAGVGLSPSSRAADCQGDGVSGGPGPARDAPAAPAPAPAPAPGDCGPPARDDQSSKRDRSLLGRLRRLKGAWHGNQRADEDNSQVTPGLPANAFLTPKRVCSPSTVRDNARDGGVSAPISVLARLQHQDSAQHIAAAPARPDRAPPPPPSAQT</sequence>
<evidence type="ECO:0000313" key="2">
    <source>
        <dbReference type="EMBL" id="KIZ02470.1"/>
    </source>
</evidence>
<feature type="region of interest" description="Disordered" evidence="1">
    <location>
        <begin position="127"/>
        <end position="153"/>
    </location>
</feature>
<dbReference type="KEGG" id="mng:MNEG_5490"/>
<accession>A0A0D2MHB9</accession>
<name>A0A0D2MHB9_9CHLO</name>
<dbReference type="Proteomes" id="UP000054498">
    <property type="component" value="Unassembled WGS sequence"/>
</dbReference>
<gene>
    <name evidence="2" type="ORF">MNEG_5490</name>
</gene>
<protein>
    <submittedName>
        <fullName evidence="2">Uncharacterized protein</fullName>
    </submittedName>
</protein>
<feature type="compositionally biased region" description="Pro residues" evidence="1">
    <location>
        <begin position="144"/>
        <end position="153"/>
    </location>
</feature>
<feature type="compositionally biased region" description="Basic and acidic residues" evidence="1">
    <location>
        <begin position="49"/>
        <end position="61"/>
    </location>
</feature>
<organism evidence="2 3">
    <name type="scientific">Monoraphidium neglectum</name>
    <dbReference type="NCBI Taxonomy" id="145388"/>
    <lineage>
        <taxon>Eukaryota</taxon>
        <taxon>Viridiplantae</taxon>
        <taxon>Chlorophyta</taxon>
        <taxon>core chlorophytes</taxon>
        <taxon>Chlorophyceae</taxon>
        <taxon>CS clade</taxon>
        <taxon>Sphaeropleales</taxon>
        <taxon>Selenastraceae</taxon>
        <taxon>Monoraphidium</taxon>
    </lineage>
</organism>
<evidence type="ECO:0000256" key="1">
    <source>
        <dbReference type="SAM" id="MobiDB-lite"/>
    </source>
</evidence>
<dbReference type="RefSeq" id="XP_013901489.1">
    <property type="nucleotide sequence ID" value="XM_014046035.1"/>
</dbReference>
<proteinExistence type="predicted"/>
<reference evidence="2 3" key="1">
    <citation type="journal article" date="2013" name="BMC Genomics">
        <title>Reconstruction of the lipid metabolism for the microalga Monoraphidium neglectum from its genome sequence reveals characteristics suitable for biofuel production.</title>
        <authorList>
            <person name="Bogen C."/>
            <person name="Al-Dilaimi A."/>
            <person name="Albersmeier A."/>
            <person name="Wichmann J."/>
            <person name="Grundmann M."/>
            <person name="Rupp O."/>
            <person name="Lauersen K.J."/>
            <person name="Blifernez-Klassen O."/>
            <person name="Kalinowski J."/>
            <person name="Goesmann A."/>
            <person name="Mussgnug J.H."/>
            <person name="Kruse O."/>
        </authorList>
    </citation>
    <scope>NUCLEOTIDE SEQUENCE [LARGE SCALE GENOMIC DNA]</scope>
    <source>
        <strain evidence="2 3">SAG 48.87</strain>
    </source>
</reference>
<evidence type="ECO:0000313" key="3">
    <source>
        <dbReference type="Proteomes" id="UP000054498"/>
    </source>
</evidence>
<dbReference type="EMBL" id="KK101041">
    <property type="protein sequence ID" value="KIZ02470.1"/>
    <property type="molecule type" value="Genomic_DNA"/>
</dbReference>
<dbReference type="GeneID" id="25738367"/>
<feature type="region of interest" description="Disordered" evidence="1">
    <location>
        <begin position="1"/>
        <end position="113"/>
    </location>
</feature>
<keyword evidence="3" id="KW-1185">Reference proteome</keyword>
<dbReference type="AlphaFoldDB" id="A0A0D2MHB9"/>